<reference evidence="6" key="1">
    <citation type="journal article" date="2019" name="Int. J. Syst. Evol. Microbiol.">
        <title>The Global Catalogue of Microorganisms (GCM) 10K type strain sequencing project: providing services to taxonomists for standard genome sequencing and annotation.</title>
        <authorList>
            <consortium name="The Broad Institute Genomics Platform"/>
            <consortium name="The Broad Institute Genome Sequencing Center for Infectious Disease"/>
            <person name="Wu L."/>
            <person name="Ma J."/>
        </authorList>
    </citation>
    <scope>NUCLEOTIDE SEQUENCE [LARGE SCALE GENOMIC DNA]</scope>
    <source>
        <strain evidence="6">JCM 17338</strain>
    </source>
</reference>
<dbReference type="Pfam" id="PF12833">
    <property type="entry name" value="HTH_18"/>
    <property type="match status" value="1"/>
</dbReference>
<dbReference type="PANTHER" id="PTHR43280">
    <property type="entry name" value="ARAC-FAMILY TRANSCRIPTIONAL REGULATOR"/>
    <property type="match status" value="1"/>
</dbReference>
<sequence length="297" mass="34519">MLNRLSQQRYSLLNVDVVELTSNWSYRGIISPYTRIYYIGAGLGQLSDATGNIKLEKGYIYLVPSYTMCDMLCKDKLTQYYVQFFDDLETGSSLFQNIKSIAKVSASDLDFQLFQRLIEINPERGITKSYDPKTYENELFYNDCQQKNLRQNSSTFYETLGIIQQLSSRFLNFETHHTRPQSVQSSNMVDTVTYILKHLDSDLSVSSLAARVDQNVDYFSRQFKKHTGIRPLNFLVQKRIERAQYMMATTALNYTEIALHLRFDNLSYFSKTFKKITGLSPGTYKKQIYLAEFSVRV</sequence>
<organism evidence="5 6">
    <name type="scientific">Pedobacter ginsengiterrae</name>
    <dbReference type="NCBI Taxonomy" id="871696"/>
    <lineage>
        <taxon>Bacteria</taxon>
        <taxon>Pseudomonadati</taxon>
        <taxon>Bacteroidota</taxon>
        <taxon>Sphingobacteriia</taxon>
        <taxon>Sphingobacteriales</taxon>
        <taxon>Sphingobacteriaceae</taxon>
        <taxon>Pedobacter</taxon>
    </lineage>
</organism>
<dbReference type="Gene3D" id="1.10.10.60">
    <property type="entry name" value="Homeodomain-like"/>
    <property type="match status" value="2"/>
</dbReference>
<keyword evidence="3" id="KW-0804">Transcription</keyword>
<protein>
    <submittedName>
        <fullName evidence="5">AraC family transcriptional regulator</fullName>
    </submittedName>
</protein>
<dbReference type="InterPro" id="IPR018060">
    <property type="entry name" value="HTH_AraC"/>
</dbReference>
<evidence type="ECO:0000256" key="2">
    <source>
        <dbReference type="ARBA" id="ARBA00023125"/>
    </source>
</evidence>
<keyword evidence="2" id="KW-0238">DNA-binding</keyword>
<keyword evidence="1" id="KW-0805">Transcription regulation</keyword>
<evidence type="ECO:0000313" key="5">
    <source>
        <dbReference type="EMBL" id="GAA3972231.1"/>
    </source>
</evidence>
<keyword evidence="6" id="KW-1185">Reference proteome</keyword>
<evidence type="ECO:0000313" key="6">
    <source>
        <dbReference type="Proteomes" id="UP001501081"/>
    </source>
</evidence>
<evidence type="ECO:0000256" key="3">
    <source>
        <dbReference type="ARBA" id="ARBA00023163"/>
    </source>
</evidence>
<dbReference type="EMBL" id="BAABAK010000014">
    <property type="protein sequence ID" value="GAA3972231.1"/>
    <property type="molecule type" value="Genomic_DNA"/>
</dbReference>
<proteinExistence type="predicted"/>
<dbReference type="RefSeq" id="WP_344767650.1">
    <property type="nucleotide sequence ID" value="NZ_BAABAK010000014.1"/>
</dbReference>
<dbReference type="PROSITE" id="PS01124">
    <property type="entry name" value="HTH_ARAC_FAMILY_2"/>
    <property type="match status" value="1"/>
</dbReference>
<dbReference type="SMART" id="SM00342">
    <property type="entry name" value="HTH_ARAC"/>
    <property type="match status" value="1"/>
</dbReference>
<evidence type="ECO:0000259" key="4">
    <source>
        <dbReference type="PROSITE" id="PS01124"/>
    </source>
</evidence>
<name>A0ABP7PWG0_9SPHI</name>
<dbReference type="PANTHER" id="PTHR43280:SF2">
    <property type="entry name" value="HTH-TYPE TRANSCRIPTIONAL REGULATOR EXSA"/>
    <property type="match status" value="1"/>
</dbReference>
<dbReference type="SUPFAM" id="SSF46689">
    <property type="entry name" value="Homeodomain-like"/>
    <property type="match status" value="2"/>
</dbReference>
<evidence type="ECO:0000256" key="1">
    <source>
        <dbReference type="ARBA" id="ARBA00023015"/>
    </source>
</evidence>
<comment type="caution">
    <text evidence="5">The sequence shown here is derived from an EMBL/GenBank/DDBJ whole genome shotgun (WGS) entry which is preliminary data.</text>
</comment>
<dbReference type="InterPro" id="IPR009057">
    <property type="entry name" value="Homeodomain-like_sf"/>
</dbReference>
<accession>A0ABP7PWG0</accession>
<gene>
    <name evidence="5" type="ORF">GCM10022246_25700</name>
</gene>
<feature type="domain" description="HTH araC/xylS-type" evidence="4">
    <location>
        <begin position="189"/>
        <end position="287"/>
    </location>
</feature>
<dbReference type="Proteomes" id="UP001501081">
    <property type="component" value="Unassembled WGS sequence"/>
</dbReference>